<evidence type="ECO:0000313" key="7">
    <source>
        <dbReference type="EMBL" id="MER6902269.1"/>
    </source>
</evidence>
<evidence type="ECO:0000256" key="1">
    <source>
        <dbReference type="ARBA" id="ARBA00023015"/>
    </source>
</evidence>
<dbReference type="SUPFAM" id="SSF48498">
    <property type="entry name" value="Tetracyclin repressor-like, C-terminal domain"/>
    <property type="match status" value="1"/>
</dbReference>
<dbReference type="InterPro" id="IPR011075">
    <property type="entry name" value="TetR_C"/>
</dbReference>
<feature type="compositionally biased region" description="Basic and acidic residues" evidence="5">
    <location>
        <begin position="8"/>
        <end position="25"/>
    </location>
</feature>
<protein>
    <submittedName>
        <fullName evidence="7">TetR/AcrR family transcriptional regulator</fullName>
    </submittedName>
</protein>
<evidence type="ECO:0000256" key="4">
    <source>
        <dbReference type="PROSITE-ProRule" id="PRU00335"/>
    </source>
</evidence>
<reference evidence="7 8" key="1">
    <citation type="submission" date="2024-06" db="EMBL/GenBank/DDBJ databases">
        <title>The Natural Products Discovery Center: Release of the First 8490 Sequenced Strains for Exploring Actinobacteria Biosynthetic Diversity.</title>
        <authorList>
            <person name="Kalkreuter E."/>
            <person name="Kautsar S.A."/>
            <person name="Yang D."/>
            <person name="Bader C.D."/>
            <person name="Teijaro C.N."/>
            <person name="Fluegel L."/>
            <person name="Davis C.M."/>
            <person name="Simpson J.R."/>
            <person name="Lauterbach L."/>
            <person name="Steele A.D."/>
            <person name="Gui C."/>
            <person name="Meng S."/>
            <person name="Li G."/>
            <person name="Viehrig K."/>
            <person name="Ye F."/>
            <person name="Su P."/>
            <person name="Kiefer A.F."/>
            <person name="Nichols A."/>
            <person name="Cepeda A.J."/>
            <person name="Yan W."/>
            <person name="Fan B."/>
            <person name="Jiang Y."/>
            <person name="Adhikari A."/>
            <person name="Zheng C.-J."/>
            <person name="Schuster L."/>
            <person name="Cowan T.M."/>
            <person name="Smanski M.J."/>
            <person name="Chevrette M.G."/>
            <person name="De Carvalho L.P.S."/>
            <person name="Shen B."/>
        </authorList>
    </citation>
    <scope>NUCLEOTIDE SEQUENCE [LARGE SCALE GENOMIC DNA]</scope>
    <source>
        <strain evidence="7 8">NPDC000632</strain>
    </source>
</reference>
<evidence type="ECO:0000256" key="5">
    <source>
        <dbReference type="SAM" id="MobiDB-lite"/>
    </source>
</evidence>
<dbReference type="Gene3D" id="1.10.357.10">
    <property type="entry name" value="Tetracycline Repressor, domain 2"/>
    <property type="match status" value="1"/>
</dbReference>
<name>A0ABV1V706_9ACTN</name>
<dbReference type="Gene3D" id="1.10.10.60">
    <property type="entry name" value="Homeodomain-like"/>
    <property type="match status" value="1"/>
</dbReference>
<dbReference type="InterPro" id="IPR036271">
    <property type="entry name" value="Tet_transcr_reg_TetR-rel_C_sf"/>
</dbReference>
<keyword evidence="2 4" id="KW-0238">DNA-binding</keyword>
<feature type="region of interest" description="Disordered" evidence="5">
    <location>
        <begin position="1"/>
        <end position="41"/>
    </location>
</feature>
<dbReference type="Proteomes" id="UP001490330">
    <property type="component" value="Unassembled WGS sequence"/>
</dbReference>
<proteinExistence type="predicted"/>
<feature type="DNA-binding region" description="H-T-H motif" evidence="4">
    <location>
        <begin position="64"/>
        <end position="83"/>
    </location>
</feature>
<dbReference type="EMBL" id="JBEPCV010000001">
    <property type="protein sequence ID" value="MER6902269.1"/>
    <property type="molecule type" value="Genomic_DNA"/>
</dbReference>
<evidence type="ECO:0000259" key="6">
    <source>
        <dbReference type="PROSITE" id="PS50977"/>
    </source>
</evidence>
<evidence type="ECO:0000256" key="3">
    <source>
        <dbReference type="ARBA" id="ARBA00023163"/>
    </source>
</evidence>
<keyword evidence="3" id="KW-0804">Transcription</keyword>
<keyword evidence="8" id="KW-1185">Reference proteome</keyword>
<dbReference type="PANTHER" id="PTHR30055">
    <property type="entry name" value="HTH-TYPE TRANSCRIPTIONAL REGULATOR RUTR"/>
    <property type="match status" value="1"/>
</dbReference>
<dbReference type="InterPro" id="IPR050109">
    <property type="entry name" value="HTH-type_TetR-like_transc_reg"/>
</dbReference>
<evidence type="ECO:0000313" key="8">
    <source>
        <dbReference type="Proteomes" id="UP001490330"/>
    </source>
</evidence>
<dbReference type="PANTHER" id="PTHR30055:SF148">
    <property type="entry name" value="TETR-FAMILY TRANSCRIPTIONAL REGULATOR"/>
    <property type="match status" value="1"/>
</dbReference>
<gene>
    <name evidence="7" type="ORF">ABT322_00550</name>
</gene>
<evidence type="ECO:0000256" key="2">
    <source>
        <dbReference type="ARBA" id="ARBA00023125"/>
    </source>
</evidence>
<organism evidence="7 8">
    <name type="scientific">Streptomyces flaveolus</name>
    <dbReference type="NCBI Taxonomy" id="67297"/>
    <lineage>
        <taxon>Bacteria</taxon>
        <taxon>Bacillati</taxon>
        <taxon>Actinomycetota</taxon>
        <taxon>Actinomycetes</taxon>
        <taxon>Kitasatosporales</taxon>
        <taxon>Streptomycetaceae</taxon>
        <taxon>Streptomyces</taxon>
    </lineage>
</organism>
<dbReference type="RefSeq" id="WP_350714234.1">
    <property type="nucleotide sequence ID" value="NZ_JBEPCO010000001.1"/>
</dbReference>
<feature type="domain" description="HTH tetR-type" evidence="6">
    <location>
        <begin position="41"/>
        <end position="101"/>
    </location>
</feature>
<feature type="compositionally biased region" description="Low complexity" evidence="5">
    <location>
        <begin position="26"/>
        <end position="41"/>
    </location>
</feature>
<dbReference type="InterPro" id="IPR001647">
    <property type="entry name" value="HTH_TetR"/>
</dbReference>
<dbReference type="Pfam" id="PF00440">
    <property type="entry name" value="TetR_N"/>
    <property type="match status" value="1"/>
</dbReference>
<sequence length="225" mass="23872">MTDPPGPRPDRGRPTGDDPDDRRTDGAPSAPGARRPGGRTARVRAQVIAAVCAELGDHGFEGLTPEGVAARAGVHRTTVYRRWRDVGGLLADVLDAAGEDDWQPPDTGSLRGDLTALNAEIQESLVARPSVAAALIAASFRSEQAARAQQRLWEDRYTRCEAVVERAVRRGELPPDTDARRLLVASTAPLYHQLVLLRAAPDPRLPGQAAATATLAAAAGAFARP</sequence>
<keyword evidence="1" id="KW-0805">Transcription regulation</keyword>
<dbReference type="InterPro" id="IPR009057">
    <property type="entry name" value="Homeodomain-like_sf"/>
</dbReference>
<dbReference type="Pfam" id="PF16859">
    <property type="entry name" value="TetR_C_11"/>
    <property type="match status" value="1"/>
</dbReference>
<dbReference type="PROSITE" id="PS50977">
    <property type="entry name" value="HTH_TETR_2"/>
    <property type="match status" value="1"/>
</dbReference>
<accession>A0ABV1V706</accession>
<comment type="caution">
    <text evidence="7">The sequence shown here is derived from an EMBL/GenBank/DDBJ whole genome shotgun (WGS) entry which is preliminary data.</text>
</comment>
<dbReference type="SUPFAM" id="SSF46689">
    <property type="entry name" value="Homeodomain-like"/>
    <property type="match status" value="1"/>
</dbReference>